<name>A0AA37WXG6_9GAMM</name>
<comment type="caution">
    <text evidence="1">The sequence shown here is derived from an EMBL/GenBank/DDBJ whole genome shotgun (WGS) entry which is preliminary data.</text>
</comment>
<evidence type="ECO:0000313" key="1">
    <source>
        <dbReference type="EMBL" id="GLS82430.1"/>
    </source>
</evidence>
<dbReference type="RefSeq" id="WP_095497982.1">
    <property type="nucleotide sequence ID" value="NZ_BSPO01000001.1"/>
</dbReference>
<dbReference type="InterPro" id="IPR036411">
    <property type="entry name" value="TorD-like_sf"/>
</dbReference>
<sequence>MTNLEYSDVLQGFAEVLLAPDGETVNLIRGLDESLCLHLNRSFPGYSVELVQEYKALFDVAEGSLSLQMSDYFDDTQSAQRLQQLNDVAAQLKLEEADAEHAAPQDLPYLLEIAAMLAQHDINVATQFLQYFGKPCIEAVQQQLQKQHPDSFYCAVFSGMSQLLSKG</sequence>
<protein>
    <submittedName>
        <fullName evidence="1">Uncharacterized protein</fullName>
    </submittedName>
</protein>
<dbReference type="Proteomes" id="UP001157439">
    <property type="component" value="Unassembled WGS sequence"/>
</dbReference>
<evidence type="ECO:0000313" key="2">
    <source>
        <dbReference type="Proteomes" id="UP001157439"/>
    </source>
</evidence>
<dbReference type="SUPFAM" id="SSF89155">
    <property type="entry name" value="TorD-like"/>
    <property type="match status" value="1"/>
</dbReference>
<accession>A0AA37WXG6</accession>
<keyword evidence="2" id="KW-1185">Reference proteome</keyword>
<reference evidence="1 2" key="1">
    <citation type="journal article" date="2014" name="Int. J. Syst. Evol. Microbiol.">
        <title>Complete genome sequence of Corynebacterium casei LMG S-19264T (=DSM 44701T), isolated from a smear-ripened cheese.</title>
        <authorList>
            <consortium name="US DOE Joint Genome Institute (JGI-PGF)"/>
            <person name="Walter F."/>
            <person name="Albersmeier A."/>
            <person name="Kalinowski J."/>
            <person name="Ruckert C."/>
        </authorList>
    </citation>
    <scope>NUCLEOTIDE SEQUENCE [LARGE SCALE GENOMIC DNA]</scope>
    <source>
        <strain evidence="1 2">NBRC 112785</strain>
    </source>
</reference>
<dbReference type="AlphaFoldDB" id="A0AA37WXG6"/>
<proteinExistence type="predicted"/>
<dbReference type="EMBL" id="BSPO01000001">
    <property type="protein sequence ID" value="GLS82430.1"/>
    <property type="molecule type" value="Genomic_DNA"/>
</dbReference>
<organism evidence="1 2">
    <name type="scientific">Paraferrimonas haliotis</name>
    <dbReference type="NCBI Taxonomy" id="2013866"/>
    <lineage>
        <taxon>Bacteria</taxon>
        <taxon>Pseudomonadati</taxon>
        <taxon>Pseudomonadota</taxon>
        <taxon>Gammaproteobacteria</taxon>
        <taxon>Alteromonadales</taxon>
        <taxon>Ferrimonadaceae</taxon>
        <taxon>Paraferrimonas</taxon>
    </lineage>
</organism>
<gene>
    <name evidence="1" type="ORF">GCM10007894_04070</name>
</gene>